<dbReference type="InterPro" id="IPR001138">
    <property type="entry name" value="Zn2Cys6_DnaBD"/>
</dbReference>
<evidence type="ECO:0000313" key="6">
    <source>
        <dbReference type="EMBL" id="KAL2840067.1"/>
    </source>
</evidence>
<dbReference type="InterPro" id="IPR053175">
    <property type="entry name" value="DHMBA_Reg_Transcription_Factor"/>
</dbReference>
<evidence type="ECO:0000256" key="3">
    <source>
        <dbReference type="ARBA" id="ARBA00023163"/>
    </source>
</evidence>
<keyword evidence="2" id="KW-0238">DNA-binding</keyword>
<evidence type="ECO:0000256" key="2">
    <source>
        <dbReference type="ARBA" id="ARBA00023125"/>
    </source>
</evidence>
<dbReference type="EMBL" id="JBFXLU010000125">
    <property type="protein sequence ID" value="KAL2840067.1"/>
    <property type="molecule type" value="Genomic_DNA"/>
</dbReference>
<evidence type="ECO:0000313" key="7">
    <source>
        <dbReference type="Proteomes" id="UP001610446"/>
    </source>
</evidence>
<reference evidence="6 7" key="1">
    <citation type="submission" date="2024-07" db="EMBL/GenBank/DDBJ databases">
        <title>Section-level genome sequencing and comparative genomics of Aspergillus sections Usti and Cavernicolus.</title>
        <authorList>
            <consortium name="Lawrence Berkeley National Laboratory"/>
            <person name="Nybo J.L."/>
            <person name="Vesth T.C."/>
            <person name="Theobald S."/>
            <person name="Frisvad J.C."/>
            <person name="Larsen T.O."/>
            <person name="Kjaerboelling I."/>
            <person name="Rothschild-Mancinelli K."/>
            <person name="Lyhne E.K."/>
            <person name="Kogle M.E."/>
            <person name="Barry K."/>
            <person name="Clum A."/>
            <person name="Na H."/>
            <person name="Ledsgaard L."/>
            <person name="Lin J."/>
            <person name="Lipzen A."/>
            <person name="Kuo A."/>
            <person name="Riley R."/>
            <person name="Mondo S."/>
            <person name="Labutti K."/>
            <person name="Haridas S."/>
            <person name="Pangalinan J."/>
            <person name="Salamov A.A."/>
            <person name="Simmons B.A."/>
            <person name="Magnuson J.K."/>
            <person name="Chen J."/>
            <person name="Drula E."/>
            <person name="Henrissat B."/>
            <person name="Wiebenga A."/>
            <person name="Lubbers R.J."/>
            <person name="Gomes A.C."/>
            <person name="Makela M.R."/>
            <person name="Stajich J."/>
            <person name="Grigoriev I.V."/>
            <person name="Mortensen U.H."/>
            <person name="De Vries R.P."/>
            <person name="Baker S.E."/>
            <person name="Andersen M.R."/>
        </authorList>
    </citation>
    <scope>NUCLEOTIDE SEQUENCE [LARGE SCALE GENOMIC DNA]</scope>
    <source>
        <strain evidence="6 7">CBS 123904</strain>
    </source>
</reference>
<evidence type="ECO:0000256" key="1">
    <source>
        <dbReference type="ARBA" id="ARBA00023015"/>
    </source>
</evidence>
<accession>A0ABR4JJ66</accession>
<protein>
    <recommendedName>
        <fullName evidence="5">Zn(2)-C6 fungal-type domain-containing protein</fullName>
    </recommendedName>
</protein>
<keyword evidence="3" id="KW-0804">Transcription</keyword>
<dbReference type="CDD" id="cd00067">
    <property type="entry name" value="GAL4"/>
    <property type="match status" value="1"/>
</dbReference>
<proteinExistence type="predicted"/>
<dbReference type="InterPro" id="IPR036864">
    <property type="entry name" value="Zn2-C6_fun-type_DNA-bd_sf"/>
</dbReference>
<name>A0ABR4JJ66_9EURO</name>
<dbReference type="Proteomes" id="UP001610446">
    <property type="component" value="Unassembled WGS sequence"/>
</dbReference>
<dbReference type="PROSITE" id="PS00463">
    <property type="entry name" value="ZN2_CY6_FUNGAL_1"/>
    <property type="match status" value="1"/>
</dbReference>
<dbReference type="PANTHER" id="PTHR38791">
    <property type="entry name" value="ZN(II)2CYS6 TRANSCRIPTION FACTOR (EUROFUNG)-RELATED-RELATED"/>
    <property type="match status" value="1"/>
</dbReference>
<comment type="caution">
    <text evidence="6">The sequence shown here is derived from an EMBL/GenBank/DDBJ whole genome shotgun (WGS) entry which is preliminary data.</text>
</comment>
<dbReference type="PANTHER" id="PTHR38791:SF12">
    <property type="entry name" value="TRANSCRIPTION FACTOR DOMAIN-CONTAINING PROTEIN-RELATED"/>
    <property type="match status" value="1"/>
</dbReference>
<gene>
    <name evidence="6" type="ORF">BJY01DRAFT_218793</name>
</gene>
<feature type="domain" description="Zn(2)-C6 fungal-type" evidence="5">
    <location>
        <begin position="10"/>
        <end position="38"/>
    </location>
</feature>
<dbReference type="SUPFAM" id="SSF57701">
    <property type="entry name" value="Zn2/Cys6 DNA-binding domain"/>
    <property type="match status" value="1"/>
</dbReference>
<dbReference type="PROSITE" id="PS50048">
    <property type="entry name" value="ZN2_CY6_FUNGAL_2"/>
    <property type="match status" value="1"/>
</dbReference>
<keyword evidence="4" id="KW-0539">Nucleus</keyword>
<evidence type="ECO:0000259" key="5">
    <source>
        <dbReference type="PROSITE" id="PS50048"/>
    </source>
</evidence>
<organism evidence="6 7">
    <name type="scientific">Aspergillus pseudoustus</name>
    <dbReference type="NCBI Taxonomy" id="1810923"/>
    <lineage>
        <taxon>Eukaryota</taxon>
        <taxon>Fungi</taxon>
        <taxon>Dikarya</taxon>
        <taxon>Ascomycota</taxon>
        <taxon>Pezizomycotina</taxon>
        <taxon>Eurotiomycetes</taxon>
        <taxon>Eurotiomycetidae</taxon>
        <taxon>Eurotiales</taxon>
        <taxon>Aspergillaceae</taxon>
        <taxon>Aspergillus</taxon>
        <taxon>Aspergillus subgen. Nidulantes</taxon>
    </lineage>
</organism>
<keyword evidence="1" id="KW-0805">Transcription regulation</keyword>
<evidence type="ECO:0000256" key="4">
    <source>
        <dbReference type="ARBA" id="ARBA00023242"/>
    </source>
</evidence>
<dbReference type="SMART" id="SM00066">
    <property type="entry name" value="GAL4"/>
    <property type="match status" value="1"/>
</dbReference>
<dbReference type="Pfam" id="PF00172">
    <property type="entry name" value="Zn_clus"/>
    <property type="match status" value="1"/>
</dbReference>
<dbReference type="Gene3D" id="4.10.240.10">
    <property type="entry name" value="Zn(2)-C6 fungal-type DNA-binding domain"/>
    <property type="match status" value="1"/>
</dbReference>
<keyword evidence="7" id="KW-1185">Reference proteome</keyword>
<sequence>MVYPGGRSNGCIQCRLRKVKCDSTKPECRRCLARGQPCPGYPGAFIFCPQPPGAVGRVHRVRRLEHIEASSAQNSLSPAPEATPHTSCISSHVPASPTILWDQQCVCLFMGQYVLPSAKGASSGYLGFLPEFYSTKNQGSCLHSATLAVSYLAMYNQTRSSPLYIEARRRYGRTLKQMNSTICTQQGRFDEETFTVIILLSLFVDMNNERDDKSNVHTLGMCHVIKLGPGKLIEFKYAQPLLHWGYTHLLTQAMLLQDDDRYEELMQLFVYVECPDPVLHLAFWACRVLSFASNVRRYVASLTDTRVPTTGECQWLDTSGSGLLKAFNDWVVSLPENWKQVYRSLTHPSIAHPVNSSPDCSRWLASLFALVRTVQLIHYLTLARASAASPSSMSNLKVALAVGDDEDTVSTLQNYTRDLLDDLWGNLRCIRCHISAARNPAGGSAAMALMALWPAWFVANCPLSSPVHVSQARDTLSFIGSTVGIRYALSMLDAKYGPTYLFDLLRDS</sequence>